<protein>
    <submittedName>
        <fullName evidence="2">Uncharacterized protein</fullName>
    </submittedName>
</protein>
<evidence type="ECO:0000313" key="3">
    <source>
        <dbReference type="Proteomes" id="UP001218188"/>
    </source>
</evidence>
<dbReference type="EMBL" id="JARJCM010000148">
    <property type="protein sequence ID" value="KAJ7025820.1"/>
    <property type="molecule type" value="Genomic_DNA"/>
</dbReference>
<feature type="compositionally biased region" description="Polar residues" evidence="1">
    <location>
        <begin position="130"/>
        <end position="145"/>
    </location>
</feature>
<feature type="region of interest" description="Disordered" evidence="1">
    <location>
        <begin position="130"/>
        <end position="205"/>
    </location>
</feature>
<feature type="compositionally biased region" description="Low complexity" evidence="1">
    <location>
        <begin position="36"/>
        <end position="51"/>
    </location>
</feature>
<name>A0AAD6WV11_9AGAR</name>
<proteinExistence type="predicted"/>
<feature type="region of interest" description="Disordered" evidence="1">
    <location>
        <begin position="20"/>
        <end position="58"/>
    </location>
</feature>
<evidence type="ECO:0000256" key="1">
    <source>
        <dbReference type="SAM" id="MobiDB-lite"/>
    </source>
</evidence>
<dbReference type="Proteomes" id="UP001218188">
    <property type="component" value="Unassembled WGS sequence"/>
</dbReference>
<evidence type="ECO:0000313" key="2">
    <source>
        <dbReference type="EMBL" id="KAJ7025820.1"/>
    </source>
</evidence>
<sequence>MVAGDVEPDVCRGYARGGVVEPGARQAGDSAEWGCELRPLPSSGSSRSNENTVTGVPASGRSVFQNQILDAGLYRTSRGSENFDLTEESDTRTTGAQTAFTSAAELSDDLYCARKHFRMMTSNAASSPNVLNWRQNATRRSSWTPIQRRGSRESGTKGEEGEEHAYPKRSKGGDSGAQEACPSPSRRESAGSWAGRRGRIHAPPTLGIPVEGVIGHGNVGPDNAFRVGKSHFLCNVAGPLHSRRQCRSRVALGQRMHEDITFVVPFGMQASFIPATEYPIGIARGQRGHGLVADEESLFGEIRHDRQSRLWRAASMFQTFTGELDGRLLLRVALLLLFPRQEQGGLNIWGLPSSTEGASVIQCCLNNRYRWNDPSLTNANFSAPIAVFEKHTRYLAVSPTQWDTVPRAYYESFQAGSTLDMRARLLEGSGVISDGSRKGGWVADRTQMGLRWGGEKP</sequence>
<comment type="caution">
    <text evidence="2">The sequence shown here is derived from an EMBL/GenBank/DDBJ whole genome shotgun (WGS) entry which is preliminary data.</text>
</comment>
<accession>A0AAD6WV11</accession>
<organism evidence="2 3">
    <name type="scientific">Mycena alexandri</name>
    <dbReference type="NCBI Taxonomy" id="1745969"/>
    <lineage>
        <taxon>Eukaryota</taxon>
        <taxon>Fungi</taxon>
        <taxon>Dikarya</taxon>
        <taxon>Basidiomycota</taxon>
        <taxon>Agaricomycotina</taxon>
        <taxon>Agaricomycetes</taxon>
        <taxon>Agaricomycetidae</taxon>
        <taxon>Agaricales</taxon>
        <taxon>Marasmiineae</taxon>
        <taxon>Mycenaceae</taxon>
        <taxon>Mycena</taxon>
    </lineage>
</organism>
<reference evidence="2" key="1">
    <citation type="submission" date="2023-03" db="EMBL/GenBank/DDBJ databases">
        <title>Massive genome expansion in bonnet fungi (Mycena s.s.) driven by repeated elements and novel gene families across ecological guilds.</title>
        <authorList>
            <consortium name="Lawrence Berkeley National Laboratory"/>
            <person name="Harder C.B."/>
            <person name="Miyauchi S."/>
            <person name="Viragh M."/>
            <person name="Kuo A."/>
            <person name="Thoen E."/>
            <person name="Andreopoulos B."/>
            <person name="Lu D."/>
            <person name="Skrede I."/>
            <person name="Drula E."/>
            <person name="Henrissat B."/>
            <person name="Morin E."/>
            <person name="Kohler A."/>
            <person name="Barry K."/>
            <person name="LaButti K."/>
            <person name="Morin E."/>
            <person name="Salamov A."/>
            <person name="Lipzen A."/>
            <person name="Mereny Z."/>
            <person name="Hegedus B."/>
            <person name="Baldrian P."/>
            <person name="Stursova M."/>
            <person name="Weitz H."/>
            <person name="Taylor A."/>
            <person name="Grigoriev I.V."/>
            <person name="Nagy L.G."/>
            <person name="Martin F."/>
            <person name="Kauserud H."/>
        </authorList>
    </citation>
    <scope>NUCLEOTIDE SEQUENCE</scope>
    <source>
        <strain evidence="2">CBHHK200</strain>
    </source>
</reference>
<keyword evidence="3" id="KW-1185">Reference proteome</keyword>
<gene>
    <name evidence="2" type="ORF">C8F04DRAFT_1191102</name>
</gene>
<dbReference type="AlphaFoldDB" id="A0AAD6WV11"/>
<feature type="compositionally biased region" description="Basic and acidic residues" evidence="1">
    <location>
        <begin position="150"/>
        <end position="166"/>
    </location>
</feature>